<protein>
    <submittedName>
        <fullName evidence="1">Uncharacterized protein</fullName>
    </submittedName>
</protein>
<reference evidence="1" key="1">
    <citation type="submission" date="2022-07" db="EMBL/GenBank/DDBJ databases">
        <title>Phylogenomic reconstructions and comparative analyses of Kickxellomycotina fungi.</title>
        <authorList>
            <person name="Reynolds N.K."/>
            <person name="Stajich J.E."/>
            <person name="Barry K."/>
            <person name="Grigoriev I.V."/>
            <person name="Crous P."/>
            <person name="Smith M.E."/>
        </authorList>
    </citation>
    <scope>NUCLEOTIDE SEQUENCE</scope>
    <source>
        <strain evidence="1">Benny 63K</strain>
    </source>
</reference>
<dbReference type="Proteomes" id="UP001150581">
    <property type="component" value="Unassembled WGS sequence"/>
</dbReference>
<name>A0ACC1I9Y0_9FUNG</name>
<comment type="caution">
    <text evidence="1">The sequence shown here is derived from an EMBL/GenBank/DDBJ whole genome shotgun (WGS) entry which is preliminary data.</text>
</comment>
<sequence length="422" mass="46118">MSPVEGIPTVAAAAIAVPVVETAKTVTKPTEATTPVPTLSAEAAERIVTQVKHYFSDANLTHDTYMRRGAEMNEGWVTFTTLARFNRLRQLMGLEENKPQRPIKTARGSGKFAARPEPVPQAYVDLLAATVKAGVLPEDSVEVMEDGSALRRKETFELSEDWFGRTVHVKGLAYGKENGELIEELTKYFTTAVGNVELVRLRRNPKTKAFKGNVLVQFGSSESAEEAAKKEGLEFDGQKLEIVTLEAYHDEKLGLDEFIQPELRKPQGEYPSFEEWCKAHGRPVPAPLKGEKGKKSEPAAVPEYEIVPGSLVKFTGASGELGFAALREAFGVSGDVKFVDYEKGQTEGIVRFKEPVAATVIESNPEGVVVGECTLALVAVGDEEEKAFYERAKASAAASRNGNNKRPGNNNSSRGRAKRFRK</sequence>
<evidence type="ECO:0000313" key="1">
    <source>
        <dbReference type="EMBL" id="KAJ1889590.1"/>
    </source>
</evidence>
<proteinExistence type="predicted"/>
<dbReference type="EMBL" id="JANBPG010001515">
    <property type="protein sequence ID" value="KAJ1889590.1"/>
    <property type="molecule type" value="Genomic_DNA"/>
</dbReference>
<organism evidence="1 2">
    <name type="scientific">Kickxella alabastrina</name>
    <dbReference type="NCBI Taxonomy" id="61397"/>
    <lineage>
        <taxon>Eukaryota</taxon>
        <taxon>Fungi</taxon>
        <taxon>Fungi incertae sedis</taxon>
        <taxon>Zoopagomycota</taxon>
        <taxon>Kickxellomycotina</taxon>
        <taxon>Kickxellomycetes</taxon>
        <taxon>Kickxellales</taxon>
        <taxon>Kickxellaceae</taxon>
        <taxon>Kickxella</taxon>
    </lineage>
</organism>
<evidence type="ECO:0000313" key="2">
    <source>
        <dbReference type="Proteomes" id="UP001150581"/>
    </source>
</evidence>
<gene>
    <name evidence="1" type="ORF">LPJ66_007954</name>
</gene>
<accession>A0ACC1I9Y0</accession>
<keyword evidence="2" id="KW-1185">Reference proteome</keyword>